<evidence type="ECO:0000313" key="2">
    <source>
        <dbReference type="Proteomes" id="UP000008777"/>
    </source>
</evidence>
<dbReference type="Proteomes" id="UP000008777">
    <property type="component" value="Segment"/>
</dbReference>
<organism evidence="1 2">
    <name type="scientific">Pyrobaculum spherical virus (isolate United States/Yellowstone)</name>
    <name type="common">PSV</name>
    <dbReference type="NCBI Taxonomy" id="654907"/>
    <lineage>
        <taxon>Viruses</taxon>
        <taxon>Viruses incertae sedis</taxon>
        <taxon>Globuloviridae</taxon>
        <taxon>Alphaglobulovirus</taxon>
        <taxon>Alphaglobulovirus obsidianense</taxon>
    </lineage>
</organism>
<protein>
    <submittedName>
        <fullName evidence="1">Uncharacterized protein</fullName>
    </submittedName>
</protein>
<dbReference type="KEGG" id="vg:4432013"/>
<dbReference type="SUPFAM" id="SSF52540">
    <property type="entry name" value="P-loop containing nucleoside triphosphate hydrolases"/>
    <property type="match status" value="1"/>
</dbReference>
<reference evidence="1 2" key="1">
    <citation type="journal article" date="2004" name="Virology">
        <title>Morphology and genome organisation of the virus PSV of the hyperthermophilic archaeal genera Pyrobaculum and Thermoproteus: A novel virus family, the Globuloviridae.</title>
        <authorList>
            <person name="Haering M."/>
            <person name="Peng X."/>
            <person name="Bruegger K."/>
            <person name="Rachel R."/>
            <person name="Stetter K.O."/>
            <person name="Garrett R.A."/>
            <person name="Prangishvili D."/>
        </authorList>
    </citation>
    <scope>NUCLEOTIDE SEQUENCE [LARGE SCALE GENOMIC DNA]</scope>
    <source>
        <strain evidence="2">Isolate United States/Yellowstone</strain>
    </source>
</reference>
<dbReference type="RefSeq" id="YP_015523.1">
    <property type="nucleotide sequence ID" value="NC_005872.1"/>
</dbReference>
<name>Q6ZYK1_PSVY</name>
<proteinExistence type="predicted"/>
<accession>Q6ZYK1</accession>
<dbReference type="GeneID" id="4432013"/>
<dbReference type="EMBL" id="AJ635161">
    <property type="protein sequence ID" value="CAG25621.1"/>
    <property type="molecule type" value="Genomic_DNA"/>
</dbReference>
<evidence type="ECO:0000313" key="1">
    <source>
        <dbReference type="EMBL" id="CAG25621.1"/>
    </source>
</evidence>
<organismHost>
    <name type="scientific">Pyrobaculum</name>
    <dbReference type="NCBI Taxonomy" id="2276"/>
</organismHost>
<dbReference type="InterPro" id="IPR027417">
    <property type="entry name" value="P-loop_NTPase"/>
</dbReference>
<sequence length="581" mass="66020">MVMFNNRSFYLQDMRRQAGGDDVFTHQSADCRIDFQNGLLICIGIDGDTVTKRITLARTTKKKDEISIFEALRLAGLATTGVHPATLSFTPFKDPESNEVGMVYVPAVIPTSQKMGFLYDDGGKFGFSTFVAGGTKVFAVDYNSNVVIDVLGQEIPSKEEFEKALNKFNKELDFLGTYRESVLFVTLYPYLYVHFLRRPIITITGPFRSGKTTVLELVQSIIGVPTMVRGNFSLAGARGLLAYRHVILDDFGEGAVLEDPNISMLLQYHDRGLVAKVDDRLKTKVFPLRGVLYLTGGYAINLLRLSSYVDRLFLLKMALSRNMLNTMNAVFNSIIKDADYYRWAFSRLYLYFHEYYLSLATMLHMPWRRDSIFVTDAINYLIMRTLDSSKEPTLVVENKAENAKKHAADVHMALILQILKALLRRRALGFEKAKNKMFKVKGQDVEFYHVQYVQRLEIPSQIGHGTESVSETVSIGATKTISKTISMSKVKQYASPSMVQAVIDMYTYLSDYLLVASHDGKNYSVWVRADAVDDAIKWLIFTLQEHAPHYLDNFPTIVDDVVRKAYEEVMRRLEGDKFKNK</sequence>
<organismHost>
    <name type="scientific">Thermoproteus tenax</name>
    <dbReference type="NCBI Taxonomy" id="2271"/>
</organismHost>
<keyword evidence="2" id="KW-1185">Reference proteome</keyword>